<evidence type="ECO:0008006" key="3">
    <source>
        <dbReference type="Google" id="ProtNLM"/>
    </source>
</evidence>
<sequence>MSPGWDYYACLQYSKKLHPDFHVVLGGLLKSNPLAKVLLLSGSRVFSGAFKDVAGFTDEMLGRLVFVPRMRRDELLGILGGCKAFLGTYPWGEGVTSLEALSVDLPVVVMPGKVVVEQLAMGQLRVLGLEKTLAAGGEEEYVEIARRLGRDELFREGVKGWIKAQKWRLFGEEALEEVAKEWEGWLKRVVGRVEAEEEREMVEE</sequence>
<protein>
    <recommendedName>
        <fullName evidence="3">Glycosyltransferase</fullName>
    </recommendedName>
</protein>
<evidence type="ECO:0000313" key="1">
    <source>
        <dbReference type="EMBL" id="GMH47020.1"/>
    </source>
</evidence>
<organism evidence="1 2">
    <name type="scientific">Triparma retinervis</name>
    <dbReference type="NCBI Taxonomy" id="2557542"/>
    <lineage>
        <taxon>Eukaryota</taxon>
        <taxon>Sar</taxon>
        <taxon>Stramenopiles</taxon>
        <taxon>Ochrophyta</taxon>
        <taxon>Bolidophyceae</taxon>
        <taxon>Parmales</taxon>
        <taxon>Triparmaceae</taxon>
        <taxon>Triparma</taxon>
    </lineage>
</organism>
<proteinExistence type="predicted"/>
<accession>A0A9W6ZBB9</accession>
<reference evidence="1" key="1">
    <citation type="submission" date="2022-07" db="EMBL/GenBank/DDBJ databases">
        <title>Genome analysis of Parmales, a sister group of diatoms, reveals the evolutionary specialization of diatoms from phago-mixotrophs to photoautotrophs.</title>
        <authorList>
            <person name="Ban H."/>
            <person name="Sato S."/>
            <person name="Yoshikawa S."/>
            <person name="Kazumasa Y."/>
            <person name="Nakamura Y."/>
            <person name="Ichinomiya M."/>
            <person name="Saitoh K."/>
            <person name="Sato N."/>
            <person name="Blanc-Mathieu R."/>
            <person name="Endo H."/>
            <person name="Kuwata A."/>
            <person name="Ogata H."/>
        </authorList>
    </citation>
    <scope>NUCLEOTIDE SEQUENCE</scope>
</reference>
<dbReference type="EMBL" id="BRXZ01001823">
    <property type="protein sequence ID" value="GMH47020.1"/>
    <property type="molecule type" value="Genomic_DNA"/>
</dbReference>
<comment type="caution">
    <text evidence="1">The sequence shown here is derived from an EMBL/GenBank/DDBJ whole genome shotgun (WGS) entry which is preliminary data.</text>
</comment>
<evidence type="ECO:0000313" key="2">
    <source>
        <dbReference type="Proteomes" id="UP001165082"/>
    </source>
</evidence>
<keyword evidence="2" id="KW-1185">Reference proteome</keyword>
<dbReference type="Gene3D" id="3.40.50.2000">
    <property type="entry name" value="Glycogen Phosphorylase B"/>
    <property type="match status" value="1"/>
</dbReference>
<dbReference type="Proteomes" id="UP001165082">
    <property type="component" value="Unassembled WGS sequence"/>
</dbReference>
<name>A0A9W6ZBB9_9STRA</name>
<dbReference type="AlphaFoldDB" id="A0A9W6ZBB9"/>
<gene>
    <name evidence="1" type="ORF">TrRE_jg3772</name>
</gene>
<dbReference type="OrthoDB" id="204220at2759"/>